<dbReference type="PANTHER" id="PTHR34374:SF1">
    <property type="entry name" value="LARGE RIBOSOMAL RNA SUBUNIT ACCUMULATION PROTEIN YCED HOMOLOG 1, CHLOROPLASTIC"/>
    <property type="match status" value="1"/>
</dbReference>
<dbReference type="Proteomes" id="UP000346198">
    <property type="component" value="Unassembled WGS sequence"/>
</dbReference>
<evidence type="ECO:0000313" key="2">
    <source>
        <dbReference type="Proteomes" id="UP000346198"/>
    </source>
</evidence>
<sequence>MKIWVARIPEEGSNYTGADPAGIIELDGDPFVRKAGDVQYELYAQRVSDELVVRGTLAVEMELRCARCSEFFSTTVTVSDFLRAYSAPDGTDSVDITEDFREEILLHVSGFSVCSDECKGVCAQCGADLNKGACSCEPNDGPSAWTGLDELNL</sequence>
<dbReference type="InterPro" id="IPR003772">
    <property type="entry name" value="YceD"/>
</dbReference>
<proteinExistence type="predicted"/>
<gene>
    <name evidence="1" type="ORF">SCARR_02646</name>
</gene>
<dbReference type="Pfam" id="PF02620">
    <property type="entry name" value="YceD"/>
    <property type="match status" value="1"/>
</dbReference>
<evidence type="ECO:0000313" key="1">
    <source>
        <dbReference type="EMBL" id="VGO20581.1"/>
    </source>
</evidence>
<dbReference type="AlphaFoldDB" id="A0A6C2UMT0"/>
<name>A0A6C2UMT0_9BACT</name>
<accession>A0A6C2UMT0</accession>
<reference evidence="1 2" key="1">
    <citation type="submission" date="2019-04" db="EMBL/GenBank/DDBJ databases">
        <authorList>
            <person name="Van Vliet M D."/>
        </authorList>
    </citation>
    <scope>NUCLEOTIDE SEQUENCE [LARGE SCALE GENOMIC DNA]</scope>
    <source>
        <strain evidence="1 2">F21</strain>
    </source>
</reference>
<organism evidence="1 2">
    <name type="scientific">Pontiella sulfatireligans</name>
    <dbReference type="NCBI Taxonomy" id="2750658"/>
    <lineage>
        <taxon>Bacteria</taxon>
        <taxon>Pseudomonadati</taxon>
        <taxon>Kiritimatiellota</taxon>
        <taxon>Kiritimatiellia</taxon>
        <taxon>Kiritimatiellales</taxon>
        <taxon>Pontiellaceae</taxon>
        <taxon>Pontiella</taxon>
    </lineage>
</organism>
<keyword evidence="2" id="KW-1185">Reference proteome</keyword>
<dbReference type="PANTHER" id="PTHR34374">
    <property type="entry name" value="LARGE RIBOSOMAL RNA SUBUNIT ACCUMULATION PROTEIN YCED HOMOLOG 1, CHLOROPLASTIC"/>
    <property type="match status" value="1"/>
</dbReference>
<evidence type="ECO:0008006" key="3">
    <source>
        <dbReference type="Google" id="ProtNLM"/>
    </source>
</evidence>
<protein>
    <recommendedName>
        <fullName evidence="3">DUF177 domain-containing protein</fullName>
    </recommendedName>
</protein>
<dbReference type="EMBL" id="CAAHFH010000001">
    <property type="protein sequence ID" value="VGO20581.1"/>
    <property type="molecule type" value="Genomic_DNA"/>
</dbReference>
<dbReference type="RefSeq" id="WP_136061984.1">
    <property type="nucleotide sequence ID" value="NZ_CAAHFH010000001.1"/>
</dbReference>